<dbReference type="AlphaFoldDB" id="A0A445I335"/>
<sequence length="115" mass="12107">MTTTPSSAIATGSESCAVGSPWVSNPLFSFCVVLFADFDVSTRSNNKQTLPPKRGLVTILVVKSVVKSVTEFVSFVAGNGNGEEENGTSLTTPPLQVATTPMPDPNRVGPTRLLH</sequence>
<feature type="region of interest" description="Disordered" evidence="1">
    <location>
        <begin position="78"/>
        <end position="115"/>
    </location>
</feature>
<name>A0A445I335_GLYSO</name>
<evidence type="ECO:0000313" key="2">
    <source>
        <dbReference type="EMBL" id="RZB79984.1"/>
    </source>
</evidence>
<accession>A0A445I335</accession>
<gene>
    <name evidence="2" type="ORF">D0Y65_029954</name>
</gene>
<dbReference type="Proteomes" id="UP000289340">
    <property type="component" value="Chromosome 11"/>
</dbReference>
<reference evidence="2 3" key="1">
    <citation type="submission" date="2018-09" db="EMBL/GenBank/DDBJ databases">
        <title>A high-quality reference genome of wild soybean provides a powerful tool to mine soybean genomes.</title>
        <authorList>
            <person name="Xie M."/>
            <person name="Chung C.Y.L."/>
            <person name="Li M.-W."/>
            <person name="Wong F.-L."/>
            <person name="Chan T.-F."/>
            <person name="Lam H.-M."/>
        </authorList>
    </citation>
    <scope>NUCLEOTIDE SEQUENCE [LARGE SCALE GENOMIC DNA]</scope>
    <source>
        <strain evidence="3">cv. W05</strain>
        <tissue evidence="2">Hypocotyl of etiolated seedlings</tissue>
    </source>
</reference>
<protein>
    <submittedName>
        <fullName evidence="2">Uncharacterized protein</fullName>
    </submittedName>
</protein>
<proteinExistence type="predicted"/>
<comment type="caution">
    <text evidence="2">The sequence shown here is derived from an EMBL/GenBank/DDBJ whole genome shotgun (WGS) entry which is preliminary data.</text>
</comment>
<feature type="compositionally biased region" description="Polar residues" evidence="1">
    <location>
        <begin position="88"/>
        <end position="99"/>
    </location>
</feature>
<dbReference type="EMBL" id="QZWG01000011">
    <property type="protein sequence ID" value="RZB79984.1"/>
    <property type="molecule type" value="Genomic_DNA"/>
</dbReference>
<keyword evidence="3" id="KW-1185">Reference proteome</keyword>
<evidence type="ECO:0000256" key="1">
    <source>
        <dbReference type="SAM" id="MobiDB-lite"/>
    </source>
</evidence>
<evidence type="ECO:0000313" key="3">
    <source>
        <dbReference type="Proteomes" id="UP000289340"/>
    </source>
</evidence>
<organism evidence="2 3">
    <name type="scientific">Glycine soja</name>
    <name type="common">Wild soybean</name>
    <dbReference type="NCBI Taxonomy" id="3848"/>
    <lineage>
        <taxon>Eukaryota</taxon>
        <taxon>Viridiplantae</taxon>
        <taxon>Streptophyta</taxon>
        <taxon>Embryophyta</taxon>
        <taxon>Tracheophyta</taxon>
        <taxon>Spermatophyta</taxon>
        <taxon>Magnoliopsida</taxon>
        <taxon>eudicotyledons</taxon>
        <taxon>Gunneridae</taxon>
        <taxon>Pentapetalae</taxon>
        <taxon>rosids</taxon>
        <taxon>fabids</taxon>
        <taxon>Fabales</taxon>
        <taxon>Fabaceae</taxon>
        <taxon>Papilionoideae</taxon>
        <taxon>50 kb inversion clade</taxon>
        <taxon>NPAAA clade</taxon>
        <taxon>indigoferoid/millettioid clade</taxon>
        <taxon>Phaseoleae</taxon>
        <taxon>Glycine</taxon>
        <taxon>Glycine subgen. Soja</taxon>
    </lineage>
</organism>